<proteinExistence type="inferred from homology"/>
<gene>
    <name evidence="8" type="primary">acsA_4</name>
    <name evidence="8" type="ORF">RTCCBAU85039_5835</name>
    <name evidence="9" type="ORF">SAMN05216228_103819</name>
</gene>
<dbReference type="EMBL" id="FNXB01000049">
    <property type="protein sequence ID" value="SEI18270.1"/>
    <property type="molecule type" value="Genomic_DNA"/>
</dbReference>
<evidence type="ECO:0000256" key="2">
    <source>
        <dbReference type="ARBA" id="ARBA00022598"/>
    </source>
</evidence>
<dbReference type="OrthoDB" id="9803968at2"/>
<sequence>MRLPQRDRYEDLYRDFAWDEPQEFNIGRAVSDDWAERAPERVCLEHFSPDGNHLSMTYRELADRSSSLANALVLLGLKKGDRVALLLPQSFETVVAHVAIYKMGAIALPLALLFGVEALEYRLRTAGASTVITNAFGLERISQIRERLPDLAEVISVDGDGPGARSFAALVGAHPPIFEVAKTAPRDPALMIFTSGTTGPPKGALHGHQVLAGHIPGMQFAHESFPQPGDKVWTPSDWAWAGGLLNALLPSLLLGVPVVSSPAQKFDADTAYRIMAEMRVRNGFIPPTALRLLKSVPDPRSKYDLVLRTIGSAGESLGAETQEWVKRTLGITVNEFYGQTECNFVLSSNAAIGVSRPGAIGRPVPGHRVAIVSETGEELPVGETGQIAIRRPDPVMFLGYWNDAAATERKFAGDWLLTGDIGRQDREGYVTFFGRDDDVITSSGYRIGPAEIEDCLIGHPAVQLAAAVGKLDPVRTEIVKAYVVLAPGYEPSDRLASDISEWVKMRLSMHEYPREVEFVSELPLTTTGKVIRRILRERASAG</sequence>
<organism evidence="8 10">
    <name type="scientific">Rhizobium tibeticum</name>
    <dbReference type="NCBI Taxonomy" id="501024"/>
    <lineage>
        <taxon>Bacteria</taxon>
        <taxon>Pseudomonadati</taxon>
        <taxon>Pseudomonadota</taxon>
        <taxon>Alphaproteobacteria</taxon>
        <taxon>Hyphomicrobiales</taxon>
        <taxon>Rhizobiaceae</taxon>
        <taxon>Rhizobium/Agrobacterium group</taxon>
        <taxon>Rhizobium</taxon>
    </lineage>
</organism>
<accession>A0A1H8V2F4</accession>
<evidence type="ECO:0000313" key="10">
    <source>
        <dbReference type="Proteomes" id="UP000183063"/>
    </source>
</evidence>
<evidence type="ECO:0000256" key="1">
    <source>
        <dbReference type="ARBA" id="ARBA00006432"/>
    </source>
</evidence>
<dbReference type="PROSITE" id="PS00455">
    <property type="entry name" value="AMP_BINDING"/>
    <property type="match status" value="1"/>
</dbReference>
<dbReference type="EMBL" id="FOCV01000038">
    <property type="protein sequence ID" value="SEP09407.1"/>
    <property type="molecule type" value="Genomic_DNA"/>
</dbReference>
<keyword evidence="5" id="KW-0067">ATP-binding</keyword>
<dbReference type="RefSeq" id="WP_072380867.1">
    <property type="nucleotide sequence ID" value="NZ_FNXB01000049.1"/>
</dbReference>
<dbReference type="EC" id="6.2.1.1" evidence="8"/>
<dbReference type="GO" id="GO:0006633">
    <property type="term" value="P:fatty acid biosynthetic process"/>
    <property type="evidence" value="ECO:0007669"/>
    <property type="project" value="TreeGrafter"/>
</dbReference>
<dbReference type="InterPro" id="IPR025110">
    <property type="entry name" value="AMP-bd_C"/>
</dbReference>
<dbReference type="PANTHER" id="PTHR43605">
    <property type="entry name" value="ACYL-COENZYME A SYNTHETASE"/>
    <property type="match status" value="1"/>
</dbReference>
<dbReference type="Gene3D" id="3.40.50.12780">
    <property type="entry name" value="N-terminal domain of ligase-like"/>
    <property type="match status" value="1"/>
</dbReference>
<dbReference type="GO" id="GO:0005524">
    <property type="term" value="F:ATP binding"/>
    <property type="evidence" value="ECO:0007669"/>
    <property type="project" value="UniProtKB-KW"/>
</dbReference>
<keyword evidence="4" id="KW-0547">Nucleotide-binding</keyword>
<dbReference type="InterPro" id="IPR045851">
    <property type="entry name" value="AMP-bd_C_sf"/>
</dbReference>
<dbReference type="Gene3D" id="3.30.300.30">
    <property type="match status" value="1"/>
</dbReference>
<dbReference type="GO" id="GO:0004321">
    <property type="term" value="F:fatty-acyl-CoA synthase activity"/>
    <property type="evidence" value="ECO:0007669"/>
    <property type="project" value="TreeGrafter"/>
</dbReference>
<evidence type="ECO:0000313" key="8">
    <source>
        <dbReference type="EMBL" id="SEI18270.1"/>
    </source>
</evidence>
<evidence type="ECO:0000256" key="3">
    <source>
        <dbReference type="ARBA" id="ARBA00022723"/>
    </source>
</evidence>
<keyword evidence="2 8" id="KW-0436">Ligase</keyword>
<feature type="domain" description="AMP-dependent synthetase/ligase" evidence="6">
    <location>
        <begin position="33"/>
        <end position="401"/>
    </location>
</feature>
<reference evidence="9 11" key="1">
    <citation type="submission" date="2016-10" db="EMBL/GenBank/DDBJ databases">
        <authorList>
            <person name="Varghese N."/>
            <person name="Submissions S."/>
        </authorList>
    </citation>
    <scope>NUCLEOTIDE SEQUENCE [LARGE SCALE GENOMIC DNA]</scope>
    <source>
        <strain evidence="9 11">CGMCC 1.7071</strain>
    </source>
</reference>
<dbReference type="GO" id="GO:0015645">
    <property type="term" value="F:fatty acid ligase activity"/>
    <property type="evidence" value="ECO:0007669"/>
    <property type="project" value="TreeGrafter"/>
</dbReference>
<comment type="similarity">
    <text evidence="1">Belongs to the ATP-dependent AMP-binding enzyme family.</text>
</comment>
<dbReference type="InterPro" id="IPR020845">
    <property type="entry name" value="AMP-binding_CS"/>
</dbReference>
<evidence type="ECO:0000313" key="9">
    <source>
        <dbReference type="EMBL" id="SEP09407.1"/>
    </source>
</evidence>
<dbReference type="InterPro" id="IPR042099">
    <property type="entry name" value="ANL_N_sf"/>
</dbReference>
<dbReference type="InterPro" id="IPR051087">
    <property type="entry name" value="Mitochondrial_ACSM"/>
</dbReference>
<keyword evidence="3" id="KW-0479">Metal-binding</keyword>
<dbReference type="GO" id="GO:0006637">
    <property type="term" value="P:acyl-CoA metabolic process"/>
    <property type="evidence" value="ECO:0007669"/>
    <property type="project" value="TreeGrafter"/>
</dbReference>
<dbReference type="Proteomes" id="UP000198939">
    <property type="component" value="Unassembled WGS sequence"/>
</dbReference>
<dbReference type="Pfam" id="PF00501">
    <property type="entry name" value="AMP-binding"/>
    <property type="match status" value="1"/>
</dbReference>
<name>A0A1H8V2F4_9HYPH</name>
<feature type="domain" description="AMP-binding enzyme C-terminal" evidence="7">
    <location>
        <begin position="451"/>
        <end position="529"/>
    </location>
</feature>
<reference evidence="8" key="3">
    <citation type="submission" date="2016-10" db="EMBL/GenBank/DDBJ databases">
        <authorList>
            <person name="de Groot N.N."/>
        </authorList>
    </citation>
    <scope>NUCLEOTIDE SEQUENCE [LARGE SCALE GENOMIC DNA]</scope>
    <source>
        <strain evidence="8">CCBAU85039</strain>
    </source>
</reference>
<dbReference type="GO" id="GO:0046872">
    <property type="term" value="F:metal ion binding"/>
    <property type="evidence" value="ECO:0007669"/>
    <property type="project" value="UniProtKB-KW"/>
</dbReference>
<evidence type="ECO:0000256" key="4">
    <source>
        <dbReference type="ARBA" id="ARBA00022741"/>
    </source>
</evidence>
<evidence type="ECO:0000259" key="7">
    <source>
        <dbReference type="Pfam" id="PF13193"/>
    </source>
</evidence>
<dbReference type="Proteomes" id="UP000183063">
    <property type="component" value="Unassembled WGS sequence"/>
</dbReference>
<dbReference type="SUPFAM" id="SSF56801">
    <property type="entry name" value="Acetyl-CoA synthetase-like"/>
    <property type="match status" value="1"/>
</dbReference>
<evidence type="ECO:0000313" key="11">
    <source>
        <dbReference type="Proteomes" id="UP000198939"/>
    </source>
</evidence>
<reference evidence="10" key="2">
    <citation type="submission" date="2016-10" db="EMBL/GenBank/DDBJ databases">
        <authorList>
            <person name="Wibberg D."/>
        </authorList>
    </citation>
    <scope>NUCLEOTIDE SEQUENCE [LARGE SCALE GENOMIC DNA]</scope>
</reference>
<evidence type="ECO:0000256" key="5">
    <source>
        <dbReference type="ARBA" id="ARBA00022840"/>
    </source>
</evidence>
<dbReference type="AlphaFoldDB" id="A0A1H8V2F4"/>
<dbReference type="STRING" id="501024.RTCCBAU85039_5835"/>
<keyword evidence="11" id="KW-1185">Reference proteome</keyword>
<dbReference type="GO" id="GO:0003987">
    <property type="term" value="F:acetate-CoA ligase activity"/>
    <property type="evidence" value="ECO:0007669"/>
    <property type="project" value="UniProtKB-EC"/>
</dbReference>
<dbReference type="PANTHER" id="PTHR43605:SF10">
    <property type="entry name" value="ACYL-COA SYNTHETASE MEDIUM CHAIN FAMILY MEMBER 3"/>
    <property type="match status" value="1"/>
</dbReference>
<evidence type="ECO:0000259" key="6">
    <source>
        <dbReference type="Pfam" id="PF00501"/>
    </source>
</evidence>
<dbReference type="Pfam" id="PF13193">
    <property type="entry name" value="AMP-binding_C"/>
    <property type="match status" value="1"/>
</dbReference>
<dbReference type="InterPro" id="IPR000873">
    <property type="entry name" value="AMP-dep_synth/lig_dom"/>
</dbReference>
<protein>
    <submittedName>
        <fullName evidence="9">Acetyl-CoA synthetase</fullName>
    </submittedName>
    <submittedName>
        <fullName evidence="8">Acetyl-coenzyme A synthetase</fullName>
        <ecNumber evidence="8">6.2.1.1</ecNumber>
    </submittedName>
</protein>